<evidence type="ECO:0000256" key="6">
    <source>
        <dbReference type="ARBA" id="ARBA00022801"/>
    </source>
</evidence>
<dbReference type="EC" id="2.1.1.-" evidence="10"/>
<evidence type="ECO:0000256" key="9">
    <source>
        <dbReference type="ARBA" id="ARBA00048809"/>
    </source>
</evidence>
<proteinExistence type="inferred from homology"/>
<dbReference type="GO" id="GO:0032259">
    <property type="term" value="P:methylation"/>
    <property type="evidence" value="ECO:0007669"/>
    <property type="project" value="UniProtKB-KW"/>
</dbReference>
<dbReference type="OrthoDB" id="10263554at2759"/>
<comment type="function">
    <text evidence="8 10">Metal-dependent phosphatase that shows phosphatase activity against several substrates, including fructose-1-phosphate and fructose-6-phosphate. Its preference for fructose-1-phosphate, a strong glycating agent that causes DNA damage rather than a canonical yeast metabolite, suggests a damage-control function in hexose phosphate metabolism. Has also been shown to have O-methyltransferase activity that methylates glutamate residues of target proteins to form gamma-glutamyl methyl ester residues. Possibly methylates PCNA, suggesting it is involved in the DNA damage response.</text>
</comment>
<comment type="catalytic activity">
    <reaction evidence="9 10">
        <text>beta-D-fructose 6-phosphate = dihydroxyacetone + D-glyceraldehyde 3-phosphate</text>
        <dbReference type="Rhea" id="RHEA:28002"/>
        <dbReference type="ChEBI" id="CHEBI:16016"/>
        <dbReference type="ChEBI" id="CHEBI:57634"/>
        <dbReference type="ChEBI" id="CHEBI:59776"/>
    </reaction>
</comment>
<dbReference type="InterPro" id="IPR036075">
    <property type="entry name" value="ARMT-1-like_metal-bd_sf"/>
</dbReference>
<sequence>MSATPIILSGSVEGSFPYLTLKDRKPVILTRIVDYLSRHKGLLAERYGEESMEEIKLLTESIAQLKYELVTDKPMKPLVNDVLGDMKLWNQVLEEGTEEKTFFSVQWLLADALWGNQFDLSLSSGSVSSEKMSDQQCHAHRRDDIVINELDAAVRFVKTFRECPSPGIIRYVLDNAGLELFWDLVLADYLLTQGFCSQVIFYPKAIPWFVSDVLKEDIDWLLDHGSLRDLGKRWKRNFQEGRFKVCVNKFFTLPHAFMDMKTVAPELYNELASSAMIVFKGDLNYRKLLGDCSWDPPTVPFACALRGFNPAPFLVLRTCKAPLIAGIGSMSLYRELKEADPNWLVKDTIFGKFLFLKKMK</sequence>
<evidence type="ECO:0000256" key="3">
    <source>
        <dbReference type="ARBA" id="ARBA00009519"/>
    </source>
</evidence>
<comment type="domain">
    <text evidence="10">Subfamily III proteins have a conserved RTxK motif about 40-50 residues from the C-terminus; the threonine may be replaced by serine or cysteine.</text>
</comment>
<evidence type="ECO:0000256" key="7">
    <source>
        <dbReference type="ARBA" id="ARBA00023211"/>
    </source>
</evidence>
<evidence type="ECO:0000259" key="11">
    <source>
        <dbReference type="Pfam" id="PF01937"/>
    </source>
</evidence>
<comment type="similarity">
    <text evidence="3 10">Belongs to the damage-control phosphatase family. Sugar phosphate phosphatase III subfamily.</text>
</comment>
<dbReference type="Pfam" id="PF01937">
    <property type="entry name" value="ARMT1-like_dom"/>
    <property type="match status" value="1"/>
</dbReference>
<feature type="domain" description="Damage-control phosphatase ARMT1-like metal-binding" evidence="11">
    <location>
        <begin position="105"/>
        <end position="327"/>
    </location>
</feature>
<comment type="catalytic activity">
    <reaction evidence="2 10">
        <text>beta-D-fructose 1-phosphate + H2O = D-fructose + phosphate</text>
        <dbReference type="Rhea" id="RHEA:35603"/>
        <dbReference type="ChEBI" id="CHEBI:15377"/>
        <dbReference type="ChEBI" id="CHEBI:37721"/>
        <dbReference type="ChEBI" id="CHEBI:43474"/>
        <dbReference type="ChEBI" id="CHEBI:138881"/>
    </reaction>
</comment>
<evidence type="ECO:0000256" key="1">
    <source>
        <dbReference type="ARBA" id="ARBA00000807"/>
    </source>
</evidence>
<dbReference type="Gene3D" id="1.20.930.60">
    <property type="match status" value="1"/>
</dbReference>
<keyword evidence="7 10" id="KW-0464">Manganese</keyword>
<protein>
    <recommendedName>
        <fullName evidence="10">Sugar phosphate phosphatase</fullName>
        <ecNumber evidence="10">2.1.1.-</ecNumber>
        <ecNumber evidence="10">3.1.3.-</ecNumber>
    </recommendedName>
</protein>
<organism evidence="12">
    <name type="scientific">Cyprideis torosa</name>
    <dbReference type="NCBI Taxonomy" id="163714"/>
    <lineage>
        <taxon>Eukaryota</taxon>
        <taxon>Metazoa</taxon>
        <taxon>Ecdysozoa</taxon>
        <taxon>Arthropoda</taxon>
        <taxon>Crustacea</taxon>
        <taxon>Oligostraca</taxon>
        <taxon>Ostracoda</taxon>
        <taxon>Podocopa</taxon>
        <taxon>Podocopida</taxon>
        <taxon>Cytherocopina</taxon>
        <taxon>Cytheroidea</taxon>
        <taxon>Cytherideidae</taxon>
        <taxon>Cyprideis</taxon>
    </lineage>
</organism>
<evidence type="ECO:0000256" key="10">
    <source>
        <dbReference type="RuleBase" id="RU367030"/>
    </source>
</evidence>
<evidence type="ECO:0000313" key="12">
    <source>
        <dbReference type="EMBL" id="CAD7226286.1"/>
    </source>
</evidence>
<evidence type="ECO:0000256" key="8">
    <source>
        <dbReference type="ARBA" id="ARBA00045980"/>
    </source>
</evidence>
<keyword evidence="6 10" id="KW-0378">Hydrolase</keyword>
<comment type="cofactor">
    <cofactor evidence="10">
        <name>Mn(2+)</name>
        <dbReference type="ChEBI" id="CHEBI:29035"/>
    </cofactor>
    <cofactor evidence="10">
        <name>Ni(2+)</name>
        <dbReference type="ChEBI" id="CHEBI:49786"/>
    </cofactor>
</comment>
<reference evidence="12" key="1">
    <citation type="submission" date="2020-11" db="EMBL/GenBank/DDBJ databases">
        <authorList>
            <person name="Tran Van P."/>
        </authorList>
    </citation>
    <scope>NUCLEOTIDE SEQUENCE</scope>
</reference>
<dbReference type="PANTHER" id="PTHR12260">
    <property type="entry name" value="DAMAGE-CONTROL PHOSPHATASE ARMT1"/>
    <property type="match status" value="1"/>
</dbReference>
<keyword evidence="5 10" id="KW-0479">Metal-binding</keyword>
<evidence type="ECO:0000256" key="5">
    <source>
        <dbReference type="ARBA" id="ARBA00022723"/>
    </source>
</evidence>
<comment type="catalytic activity">
    <reaction evidence="1 10">
        <text>L-glutamyl-[protein] + S-adenosyl-L-methionine = [protein]-L-glutamate 5-O-methyl ester + S-adenosyl-L-homocysteine</text>
        <dbReference type="Rhea" id="RHEA:24452"/>
        <dbReference type="Rhea" id="RHEA-COMP:10208"/>
        <dbReference type="Rhea" id="RHEA-COMP:10311"/>
        <dbReference type="ChEBI" id="CHEBI:29973"/>
        <dbReference type="ChEBI" id="CHEBI:57856"/>
        <dbReference type="ChEBI" id="CHEBI:59789"/>
        <dbReference type="ChEBI" id="CHEBI:82795"/>
    </reaction>
</comment>
<accession>A0A7R8ZNY1</accession>
<dbReference type="GO" id="GO:0006974">
    <property type="term" value="P:DNA damage response"/>
    <property type="evidence" value="ECO:0007669"/>
    <property type="project" value="TreeGrafter"/>
</dbReference>
<dbReference type="InterPro" id="IPR039763">
    <property type="entry name" value="ARMT1"/>
</dbReference>
<gene>
    <name evidence="12" type="ORF">CTOB1V02_LOCUS4208</name>
</gene>
<evidence type="ECO:0000256" key="2">
    <source>
        <dbReference type="ARBA" id="ARBA00001326"/>
    </source>
</evidence>
<name>A0A7R8ZNY1_9CRUS</name>
<dbReference type="GO" id="GO:0005634">
    <property type="term" value="C:nucleus"/>
    <property type="evidence" value="ECO:0007669"/>
    <property type="project" value="TreeGrafter"/>
</dbReference>
<dbReference type="GO" id="GO:0016791">
    <property type="term" value="F:phosphatase activity"/>
    <property type="evidence" value="ECO:0007669"/>
    <property type="project" value="TreeGrafter"/>
</dbReference>
<dbReference type="EMBL" id="OB660794">
    <property type="protein sequence ID" value="CAD7226286.1"/>
    <property type="molecule type" value="Genomic_DNA"/>
</dbReference>
<keyword evidence="4" id="KW-0533">Nickel</keyword>
<dbReference type="GO" id="GO:0051998">
    <property type="term" value="F:protein carboxyl O-methyltransferase activity"/>
    <property type="evidence" value="ECO:0007669"/>
    <property type="project" value="UniProtKB-UniRule"/>
</dbReference>
<dbReference type="GO" id="GO:0046872">
    <property type="term" value="F:metal ion binding"/>
    <property type="evidence" value="ECO:0007669"/>
    <property type="project" value="UniProtKB-UniRule"/>
</dbReference>
<dbReference type="EC" id="3.1.3.-" evidence="10"/>
<keyword evidence="10" id="KW-0489">Methyltransferase</keyword>
<dbReference type="InterPro" id="IPR002791">
    <property type="entry name" value="ARMT1-like_metal-bd"/>
</dbReference>
<dbReference type="Gene3D" id="3.40.50.10880">
    <property type="entry name" value="Uncharacterised protein PF01937, DUF89, domain 3"/>
    <property type="match status" value="1"/>
</dbReference>
<evidence type="ECO:0000256" key="4">
    <source>
        <dbReference type="ARBA" id="ARBA00022596"/>
    </source>
</evidence>
<dbReference type="SUPFAM" id="SSF111321">
    <property type="entry name" value="AF1104-like"/>
    <property type="match status" value="1"/>
</dbReference>
<dbReference type="AlphaFoldDB" id="A0A7R8ZNY1"/>
<dbReference type="PANTHER" id="PTHR12260:SF6">
    <property type="entry name" value="DAMAGE-CONTROL PHOSPHATASE ARMT1"/>
    <property type="match status" value="1"/>
</dbReference>
<keyword evidence="10" id="KW-0808">Transferase</keyword>